<evidence type="ECO:0000256" key="11">
    <source>
        <dbReference type="SAM" id="MobiDB-lite"/>
    </source>
</evidence>
<keyword evidence="9" id="KW-0998">Cell outer membrane</keyword>
<evidence type="ECO:0000256" key="3">
    <source>
        <dbReference type="ARBA" id="ARBA00022448"/>
    </source>
</evidence>
<evidence type="ECO:0000256" key="10">
    <source>
        <dbReference type="RuleBase" id="RU004004"/>
    </source>
</evidence>
<reference evidence="15 16" key="1">
    <citation type="submission" date="2023-07" db="EMBL/GenBank/DDBJ databases">
        <title>Genomic Encyclopedia of Type Strains, Phase IV (KMG-IV): sequencing the most valuable type-strain genomes for metagenomic binning, comparative biology and taxonomic classification.</title>
        <authorList>
            <person name="Goeker M."/>
        </authorList>
    </citation>
    <scope>NUCLEOTIDE SEQUENCE [LARGE SCALE GENOMIC DNA]</scope>
    <source>
        <strain evidence="15 16">DSM 3770</strain>
    </source>
</reference>
<keyword evidence="4" id="KW-1134">Transmembrane beta strand</keyword>
<dbReference type="InterPro" id="IPR038591">
    <property type="entry name" value="NolW-like_sf"/>
</dbReference>
<evidence type="ECO:0000256" key="5">
    <source>
        <dbReference type="ARBA" id="ARBA00022692"/>
    </source>
</evidence>
<keyword evidence="5" id="KW-0812">Transmembrane</keyword>
<dbReference type="Pfam" id="PF03958">
    <property type="entry name" value="Secretin_N"/>
    <property type="match status" value="3"/>
</dbReference>
<dbReference type="Pfam" id="PF21305">
    <property type="entry name" value="type_II_gspD_N0"/>
    <property type="match status" value="1"/>
</dbReference>
<dbReference type="PANTHER" id="PTHR30332:SF25">
    <property type="entry name" value="SECRETIN XPSD"/>
    <property type="match status" value="1"/>
</dbReference>
<evidence type="ECO:0000313" key="15">
    <source>
        <dbReference type="EMBL" id="MDQ0503323.1"/>
    </source>
</evidence>
<evidence type="ECO:0000256" key="8">
    <source>
        <dbReference type="ARBA" id="ARBA00023136"/>
    </source>
</evidence>
<feature type="compositionally biased region" description="Gly residues" evidence="11">
    <location>
        <begin position="353"/>
        <end position="365"/>
    </location>
</feature>
<keyword evidence="8" id="KW-0472">Membrane</keyword>
<evidence type="ECO:0000259" key="12">
    <source>
        <dbReference type="Pfam" id="PF00263"/>
    </source>
</evidence>
<name>A0ABU0L866_XANAG</name>
<evidence type="ECO:0000256" key="7">
    <source>
        <dbReference type="ARBA" id="ARBA00022927"/>
    </source>
</evidence>
<dbReference type="EMBL" id="JAUSVY010000001">
    <property type="protein sequence ID" value="MDQ0503323.1"/>
    <property type="molecule type" value="Genomic_DNA"/>
</dbReference>
<feature type="domain" description="NolW-like" evidence="13">
    <location>
        <begin position="177"/>
        <end position="235"/>
    </location>
</feature>
<feature type="domain" description="NolW-like" evidence="13">
    <location>
        <begin position="313"/>
        <end position="454"/>
    </location>
</feature>
<feature type="domain" description="Type II/III secretion system secretin-like" evidence="12">
    <location>
        <begin position="528"/>
        <end position="699"/>
    </location>
</feature>
<dbReference type="InterPro" id="IPR001775">
    <property type="entry name" value="GspD/PilQ"/>
</dbReference>
<evidence type="ECO:0000256" key="9">
    <source>
        <dbReference type="ARBA" id="ARBA00023237"/>
    </source>
</evidence>
<dbReference type="InterPro" id="IPR013356">
    <property type="entry name" value="T2SS_GspD"/>
</dbReference>
<comment type="similarity">
    <text evidence="2">Belongs to the bacterial secretin family. GSP D subfamily.</text>
</comment>
<feature type="domain" description="NolW-like" evidence="13">
    <location>
        <begin position="241"/>
        <end position="306"/>
    </location>
</feature>
<dbReference type="PANTHER" id="PTHR30332">
    <property type="entry name" value="PROBABLE GENERAL SECRETION PATHWAY PROTEIN D"/>
    <property type="match status" value="1"/>
</dbReference>
<dbReference type="Gene3D" id="3.30.1370.120">
    <property type="match status" value="3"/>
</dbReference>
<evidence type="ECO:0000313" key="16">
    <source>
        <dbReference type="Proteomes" id="UP001241747"/>
    </source>
</evidence>
<dbReference type="NCBIfam" id="TIGR02517">
    <property type="entry name" value="type_II_gspD"/>
    <property type="match status" value="1"/>
</dbReference>
<keyword evidence="6" id="KW-0732">Signal</keyword>
<feature type="compositionally biased region" description="Low complexity" evidence="11">
    <location>
        <begin position="374"/>
        <end position="385"/>
    </location>
</feature>
<evidence type="ECO:0000259" key="14">
    <source>
        <dbReference type="Pfam" id="PF21305"/>
    </source>
</evidence>
<dbReference type="Proteomes" id="UP001241747">
    <property type="component" value="Unassembled WGS sequence"/>
</dbReference>
<accession>A0ABU0L866</accession>
<organism evidence="15 16">
    <name type="scientific">Xanthobacter agilis</name>
    <dbReference type="NCBI Taxonomy" id="47492"/>
    <lineage>
        <taxon>Bacteria</taxon>
        <taxon>Pseudomonadati</taxon>
        <taxon>Pseudomonadota</taxon>
        <taxon>Alphaproteobacteria</taxon>
        <taxon>Hyphomicrobiales</taxon>
        <taxon>Xanthobacteraceae</taxon>
        <taxon>Xanthobacter</taxon>
    </lineage>
</organism>
<keyword evidence="7" id="KW-0653">Protein transport</keyword>
<comment type="caution">
    <text evidence="15">The sequence shown here is derived from an EMBL/GenBank/DDBJ whole genome shotgun (WGS) entry which is preliminary data.</text>
</comment>
<feature type="compositionally biased region" description="Low complexity" evidence="11">
    <location>
        <begin position="396"/>
        <end position="408"/>
    </location>
</feature>
<dbReference type="PRINTS" id="PR00811">
    <property type="entry name" value="BCTERIALGSPD"/>
</dbReference>
<dbReference type="RefSeq" id="WP_272904213.1">
    <property type="nucleotide sequence ID" value="NZ_JABWGX010000015.1"/>
</dbReference>
<gene>
    <name evidence="15" type="ORF">QOZ94_000093</name>
</gene>
<dbReference type="Pfam" id="PF00263">
    <property type="entry name" value="Secretin"/>
    <property type="match status" value="1"/>
</dbReference>
<feature type="region of interest" description="Disordered" evidence="11">
    <location>
        <begin position="346"/>
        <end position="408"/>
    </location>
</feature>
<dbReference type="InterPro" id="IPR004846">
    <property type="entry name" value="T2SS/T3SS_dom"/>
</dbReference>
<dbReference type="InterPro" id="IPR005644">
    <property type="entry name" value="NolW-like"/>
</dbReference>
<evidence type="ECO:0000256" key="4">
    <source>
        <dbReference type="ARBA" id="ARBA00022452"/>
    </source>
</evidence>
<sequence length="732" mass="76090">MALAACSGIQDDTRPQSVVEQVNALDLSPRQTAAMPATQDIADNRRAVEYFAPGGSSSVSFQAEGGAGGGAAAGGDGYDLNFDDAPVATVAKVVLGDILGQPFVIDPRVQGTISLSSARAVPKGDLAYVLESALKANSVALVRDAAGYRLVPLSEAAGSGRVSVGAGRPEAGYGLSVVPLRYVSAQTLMPLLDSFALQAGTVRADPGRNLLLIQGTAAERQQAMQTALSFDADWMRGQSVGIYPVRNSAPEALISELESILDTGENGLSHNLVKFQAINRLNSIMVVARKPELLRTAASWIERLDRSDTTVAVRVYRLRYGDARQMAKVLNDLFIGTGSGAGLDQAASQIAPGSGGMSSSSGGGQNLTVQQRLGQAAPAQAQNPGQAGGGDGDNEATPPGGARAAAPAAGGGAVMPGVRITADAVNNSLLIFASQENYRVIERTLMQLDQPQLQVAIEATVAEVTLNDALAYGVQFFLTSKDLGLGSNNGSALNTLSSDISSQAISRVLPGFNLLVGREGQPRVILDALHTVTDVKVLSNPSVVVVDNQKATLQVGDEVPVSTGSATVLSSSNTVVNTIEYKNTGIILNVVPRVNVNGQVRLDIEQEISNVTQSDTSGSSSSSSTLTPTVSQRKVKSTIAVASGQTVLLAGLIMERSNGVRQGVPVLDQIPGVGDAFAHTNNTVKRTELIIFIRPQIIRDNVDAHTVAEELRAKMKGTVGNPPGGPQPLLNR</sequence>
<comment type="subcellular location">
    <subcellularLocation>
        <location evidence="1 10">Cell outer membrane</location>
    </subcellularLocation>
</comment>
<dbReference type="InterPro" id="IPR050810">
    <property type="entry name" value="Bact_Secretion_Sys_Channel"/>
</dbReference>
<feature type="region of interest" description="Disordered" evidence="11">
    <location>
        <begin position="611"/>
        <end position="630"/>
    </location>
</feature>
<evidence type="ECO:0000259" key="13">
    <source>
        <dbReference type="Pfam" id="PF03958"/>
    </source>
</evidence>
<evidence type="ECO:0000256" key="1">
    <source>
        <dbReference type="ARBA" id="ARBA00004442"/>
    </source>
</evidence>
<feature type="domain" description="GspD-like N0" evidence="14">
    <location>
        <begin position="80"/>
        <end position="145"/>
    </location>
</feature>
<keyword evidence="3 10" id="KW-0813">Transport</keyword>
<evidence type="ECO:0000256" key="6">
    <source>
        <dbReference type="ARBA" id="ARBA00022729"/>
    </source>
</evidence>
<protein>
    <submittedName>
        <fullName evidence="15">General secretion pathway protein D</fullName>
    </submittedName>
</protein>
<dbReference type="InterPro" id="IPR049371">
    <property type="entry name" value="GspD-like_N0"/>
</dbReference>
<keyword evidence="16" id="KW-1185">Reference proteome</keyword>
<proteinExistence type="inferred from homology"/>
<evidence type="ECO:0000256" key="2">
    <source>
        <dbReference type="ARBA" id="ARBA00006980"/>
    </source>
</evidence>